<sequence length="165" mass="17761">MLGSDRLAARLSSPEVVSFLAVGSVGYIVDIGAFNYLRSAPVFATLDPSIAKSFAVGLAMIVTYIGNRAVTWRGADAGGRRREIALFVVFNIIGLGFSVMTLAISHDLLGLTSRFSDNISANVIGLGLGTLFRYWSYKRFVFATAQPGPDLDGNAIHGRHMKSWS</sequence>
<keyword evidence="9" id="KW-1185">Reference proteome</keyword>
<dbReference type="GO" id="GO:0005886">
    <property type="term" value="C:plasma membrane"/>
    <property type="evidence" value="ECO:0007669"/>
    <property type="project" value="TreeGrafter"/>
</dbReference>
<evidence type="ECO:0000313" key="8">
    <source>
        <dbReference type="EMBL" id="KAA1399896.1"/>
    </source>
</evidence>
<keyword evidence="4 6" id="KW-1133">Transmembrane helix</keyword>
<feature type="transmembrane region" description="Helical" evidence="6">
    <location>
        <begin position="119"/>
        <end position="136"/>
    </location>
</feature>
<gene>
    <name evidence="8" type="ORF">ESP70_003840</name>
</gene>
<dbReference type="AlphaFoldDB" id="A0A5M4FI91"/>
<dbReference type="PANTHER" id="PTHR38459">
    <property type="entry name" value="PROPHAGE BACTOPRENOL-LINKED GLUCOSE TRANSLOCASE HOMOLOG"/>
    <property type="match status" value="1"/>
</dbReference>
<dbReference type="InterPro" id="IPR051401">
    <property type="entry name" value="GtrA_CellWall_Glycosyl"/>
</dbReference>
<evidence type="ECO:0000256" key="4">
    <source>
        <dbReference type="ARBA" id="ARBA00022989"/>
    </source>
</evidence>
<evidence type="ECO:0000256" key="2">
    <source>
        <dbReference type="ARBA" id="ARBA00009399"/>
    </source>
</evidence>
<feature type="transmembrane region" description="Helical" evidence="6">
    <location>
        <begin position="84"/>
        <end position="104"/>
    </location>
</feature>
<dbReference type="EMBL" id="SDPQ02000001">
    <property type="protein sequence ID" value="KAA1399896.1"/>
    <property type="molecule type" value="Genomic_DNA"/>
</dbReference>
<comment type="subcellular location">
    <subcellularLocation>
        <location evidence="1">Membrane</location>
        <topology evidence="1">Multi-pass membrane protein</topology>
    </subcellularLocation>
</comment>
<dbReference type="OrthoDB" id="9807815at2"/>
<name>A0A5M4FI91_9ACTN</name>
<accession>A0A5M4FI91</accession>
<dbReference type="PANTHER" id="PTHR38459:SF1">
    <property type="entry name" value="PROPHAGE BACTOPRENOL-LINKED GLUCOSE TRANSLOCASE HOMOLOG"/>
    <property type="match status" value="1"/>
</dbReference>
<dbReference type="GO" id="GO:0000271">
    <property type="term" value="P:polysaccharide biosynthetic process"/>
    <property type="evidence" value="ECO:0007669"/>
    <property type="project" value="InterPro"/>
</dbReference>
<evidence type="ECO:0000256" key="3">
    <source>
        <dbReference type="ARBA" id="ARBA00022692"/>
    </source>
</evidence>
<dbReference type="Proteomes" id="UP000380867">
    <property type="component" value="Unassembled WGS sequence"/>
</dbReference>
<keyword evidence="5 6" id="KW-0472">Membrane</keyword>
<feature type="transmembrane region" description="Helical" evidence="6">
    <location>
        <begin position="16"/>
        <end position="37"/>
    </location>
</feature>
<comment type="caution">
    <text evidence="8">The sequence shown here is derived from an EMBL/GenBank/DDBJ whole genome shotgun (WGS) entry which is preliminary data.</text>
</comment>
<feature type="transmembrane region" description="Helical" evidence="6">
    <location>
        <begin position="49"/>
        <end position="72"/>
    </location>
</feature>
<protein>
    <submittedName>
        <fullName evidence="8">GtrA family protein</fullName>
    </submittedName>
</protein>
<keyword evidence="3 6" id="KW-0812">Transmembrane</keyword>
<proteinExistence type="inferred from homology"/>
<evidence type="ECO:0000256" key="6">
    <source>
        <dbReference type="SAM" id="Phobius"/>
    </source>
</evidence>
<evidence type="ECO:0000313" key="9">
    <source>
        <dbReference type="Proteomes" id="UP000380867"/>
    </source>
</evidence>
<organism evidence="8 9">
    <name type="scientific">Aeromicrobium ginsengisoli</name>
    <dbReference type="NCBI Taxonomy" id="363867"/>
    <lineage>
        <taxon>Bacteria</taxon>
        <taxon>Bacillati</taxon>
        <taxon>Actinomycetota</taxon>
        <taxon>Actinomycetes</taxon>
        <taxon>Propionibacteriales</taxon>
        <taxon>Nocardioidaceae</taxon>
        <taxon>Aeromicrobium</taxon>
    </lineage>
</organism>
<dbReference type="RefSeq" id="WP_149688008.1">
    <property type="nucleotide sequence ID" value="NZ_SDPQ02000001.1"/>
</dbReference>
<evidence type="ECO:0000259" key="7">
    <source>
        <dbReference type="Pfam" id="PF04138"/>
    </source>
</evidence>
<comment type="similarity">
    <text evidence="2">Belongs to the GtrA family.</text>
</comment>
<dbReference type="Pfam" id="PF04138">
    <property type="entry name" value="GtrA_DPMS_TM"/>
    <property type="match status" value="1"/>
</dbReference>
<feature type="domain" description="GtrA/DPMS transmembrane" evidence="7">
    <location>
        <begin position="19"/>
        <end position="142"/>
    </location>
</feature>
<evidence type="ECO:0000256" key="5">
    <source>
        <dbReference type="ARBA" id="ARBA00023136"/>
    </source>
</evidence>
<reference evidence="8" key="1">
    <citation type="submission" date="2019-09" db="EMBL/GenBank/DDBJ databases">
        <authorList>
            <person name="Li J."/>
        </authorList>
    </citation>
    <scope>NUCLEOTIDE SEQUENCE [LARGE SCALE GENOMIC DNA]</scope>
    <source>
        <strain evidence="8">JCM 14732</strain>
    </source>
</reference>
<dbReference type="InterPro" id="IPR007267">
    <property type="entry name" value="GtrA_DPMS_TM"/>
</dbReference>
<evidence type="ECO:0000256" key="1">
    <source>
        <dbReference type="ARBA" id="ARBA00004141"/>
    </source>
</evidence>